<keyword evidence="3" id="KW-1185">Reference proteome</keyword>
<feature type="compositionally biased region" description="Basic and acidic residues" evidence="1">
    <location>
        <begin position="1"/>
        <end position="18"/>
    </location>
</feature>
<evidence type="ECO:0000256" key="1">
    <source>
        <dbReference type="SAM" id="MobiDB-lite"/>
    </source>
</evidence>
<sequence length="47" mass="5395">MRDEERQIRRTADSDRLLEPMTRATGRNSWSGPPGAIAGFGMWRFVD</sequence>
<proteinExistence type="predicted"/>
<dbReference type="GeneID" id="79302774"/>
<organism evidence="2 3">
    <name type="scientific">Halorussus caseinilyticus</name>
    <dbReference type="NCBI Taxonomy" id="3034025"/>
    <lineage>
        <taxon>Archaea</taxon>
        <taxon>Methanobacteriati</taxon>
        <taxon>Methanobacteriota</taxon>
        <taxon>Stenosarchaea group</taxon>
        <taxon>Halobacteria</taxon>
        <taxon>Halobacteriales</taxon>
        <taxon>Haladaptataceae</taxon>
        <taxon>Halorussus</taxon>
    </lineage>
</organism>
<evidence type="ECO:0000313" key="3">
    <source>
        <dbReference type="Proteomes" id="UP001596407"/>
    </source>
</evidence>
<reference evidence="2 3" key="1">
    <citation type="journal article" date="2019" name="Int. J. Syst. Evol. Microbiol.">
        <title>The Global Catalogue of Microorganisms (GCM) 10K type strain sequencing project: providing services to taxonomists for standard genome sequencing and annotation.</title>
        <authorList>
            <consortium name="The Broad Institute Genomics Platform"/>
            <consortium name="The Broad Institute Genome Sequencing Center for Infectious Disease"/>
            <person name="Wu L."/>
            <person name="Ma J."/>
        </authorList>
    </citation>
    <scope>NUCLEOTIDE SEQUENCE [LARGE SCALE GENOMIC DNA]</scope>
    <source>
        <strain evidence="2 3">DT72</strain>
    </source>
</reference>
<comment type="caution">
    <text evidence="2">The sequence shown here is derived from an EMBL/GenBank/DDBJ whole genome shotgun (WGS) entry which is preliminary data.</text>
</comment>
<feature type="region of interest" description="Disordered" evidence="1">
    <location>
        <begin position="1"/>
        <end position="33"/>
    </location>
</feature>
<dbReference type="AlphaFoldDB" id="A0ABD5WLK1"/>
<protein>
    <submittedName>
        <fullName evidence="2">Uncharacterized protein</fullName>
    </submittedName>
</protein>
<name>A0ABD5WLK1_9EURY</name>
<dbReference type="EMBL" id="JBHSZH010000005">
    <property type="protein sequence ID" value="MFC7080585.1"/>
    <property type="molecule type" value="Genomic_DNA"/>
</dbReference>
<dbReference type="Proteomes" id="UP001596407">
    <property type="component" value="Unassembled WGS sequence"/>
</dbReference>
<dbReference type="RefSeq" id="WP_276281564.1">
    <property type="nucleotide sequence ID" value="NZ_CP119809.1"/>
</dbReference>
<gene>
    <name evidence="2" type="ORF">ACFQJ6_11090</name>
</gene>
<evidence type="ECO:0000313" key="2">
    <source>
        <dbReference type="EMBL" id="MFC7080585.1"/>
    </source>
</evidence>
<accession>A0ABD5WLK1</accession>